<feature type="compositionally biased region" description="Polar residues" evidence="1">
    <location>
        <begin position="255"/>
        <end position="268"/>
    </location>
</feature>
<sequence length="421" mass="42115">MPADRGAKFHHEYCAFGDHTTFAPASSRPHAPTAAAIAARSLHDADDARRLWANASAELSLRPPFALLSEPEIPEKDESIAPAWSLFRRAASALALLEKRQWACPSGTSSCSSIGFPNSCCGQDETCVEVPDTGLGPVGCCPSGATCSGGISDCADGSTACGSSIGGGCCIPGFVCMGVGCVRYSSSSSPPPAATPTTLTTTSTRIVSDPTRSTILVTVTTTVTPSGPPVTSTVIETTTASSTRSGGGAGAPFRPTSSPQPSGSNTRTTGTGAYCPTGFYPCLARAGGGCCQTGRDCAVTTCPPPPQQSEITTIVNGNGVTVVVPADGAATTATATTTADGCAAGWFLCGRDAGPDAGCCPSGYECGTASCFREGAGATGASVAKELPRQSGSAGEARATAGWGLVVGIGMLWGVGWGLWV</sequence>
<reference evidence="2 3" key="1">
    <citation type="journal article" date="2011" name="Nat. Biotechnol.">
        <title>Comparative genomic analysis of the thermophilic biomass-degrading fungi Myceliophthora thermophila and Thielavia terrestris.</title>
        <authorList>
            <person name="Berka R.M."/>
            <person name="Grigoriev I.V."/>
            <person name="Otillar R."/>
            <person name="Salamov A."/>
            <person name="Grimwood J."/>
            <person name="Reid I."/>
            <person name="Ishmael N."/>
            <person name="John T."/>
            <person name="Darmond C."/>
            <person name="Moisan M.-C."/>
            <person name="Henrissat B."/>
            <person name="Coutinho P.M."/>
            <person name="Lombard V."/>
            <person name="Natvig D.O."/>
            <person name="Lindquist E."/>
            <person name="Schmutz J."/>
            <person name="Lucas S."/>
            <person name="Harris P."/>
            <person name="Powlowski J."/>
            <person name="Bellemare A."/>
            <person name="Taylor D."/>
            <person name="Butler G."/>
            <person name="de Vries R.P."/>
            <person name="Allijn I.E."/>
            <person name="van den Brink J."/>
            <person name="Ushinsky S."/>
            <person name="Storms R."/>
            <person name="Powell A.J."/>
            <person name="Paulsen I.T."/>
            <person name="Elbourne L.D.H."/>
            <person name="Baker S.E."/>
            <person name="Magnuson J."/>
            <person name="LaBoissiere S."/>
            <person name="Clutterbuck A.J."/>
            <person name="Martinez D."/>
            <person name="Wogulis M."/>
            <person name="de Leon A.L."/>
            <person name="Rey M.W."/>
            <person name="Tsang A."/>
        </authorList>
    </citation>
    <scope>NUCLEOTIDE SEQUENCE [LARGE SCALE GENOMIC DNA]</scope>
    <source>
        <strain evidence="3">ATCC 42464 / BCRC 31852 / DSM 1799</strain>
    </source>
</reference>
<protein>
    <recommendedName>
        <fullName evidence="4">GPI anchored protein</fullName>
    </recommendedName>
</protein>
<name>G2QB06_THET4</name>
<dbReference type="GeneID" id="11511868"/>
<dbReference type="HOGENOM" id="CLU_044725_0_0_1"/>
<evidence type="ECO:0000256" key="1">
    <source>
        <dbReference type="SAM" id="MobiDB-lite"/>
    </source>
</evidence>
<dbReference type="Proteomes" id="UP000007322">
    <property type="component" value="Chromosome 2"/>
</dbReference>
<dbReference type="OrthoDB" id="2426396at2759"/>
<gene>
    <name evidence="2" type="ORF">MYCTH_2300296</name>
</gene>
<evidence type="ECO:0000313" key="3">
    <source>
        <dbReference type="Proteomes" id="UP000007322"/>
    </source>
</evidence>
<proteinExistence type="predicted"/>
<dbReference type="RefSeq" id="XP_003661189.1">
    <property type="nucleotide sequence ID" value="XM_003661141.1"/>
</dbReference>
<evidence type="ECO:0008006" key="4">
    <source>
        <dbReference type="Google" id="ProtNLM"/>
    </source>
</evidence>
<dbReference type="AlphaFoldDB" id="G2QB06"/>
<keyword evidence="3" id="KW-1185">Reference proteome</keyword>
<evidence type="ECO:0000313" key="2">
    <source>
        <dbReference type="EMBL" id="AEO55944.1"/>
    </source>
</evidence>
<dbReference type="EMBL" id="CP003003">
    <property type="protein sequence ID" value="AEO55944.1"/>
    <property type="molecule type" value="Genomic_DNA"/>
</dbReference>
<feature type="region of interest" description="Disordered" evidence="1">
    <location>
        <begin position="239"/>
        <end position="268"/>
    </location>
</feature>
<dbReference type="eggNOG" id="ENOG502S5QM">
    <property type="taxonomic scope" value="Eukaryota"/>
</dbReference>
<dbReference type="VEuPathDB" id="FungiDB:MYCTH_2300296"/>
<organism evidence="2 3">
    <name type="scientific">Thermothelomyces thermophilus (strain ATCC 42464 / BCRC 31852 / DSM 1799)</name>
    <name type="common">Sporotrichum thermophile</name>
    <dbReference type="NCBI Taxonomy" id="573729"/>
    <lineage>
        <taxon>Eukaryota</taxon>
        <taxon>Fungi</taxon>
        <taxon>Dikarya</taxon>
        <taxon>Ascomycota</taxon>
        <taxon>Pezizomycotina</taxon>
        <taxon>Sordariomycetes</taxon>
        <taxon>Sordariomycetidae</taxon>
        <taxon>Sordariales</taxon>
        <taxon>Chaetomiaceae</taxon>
        <taxon>Thermothelomyces</taxon>
    </lineage>
</organism>
<dbReference type="OMA" id="YVCSAYY"/>
<dbReference type="PANTHER" id="PTHR39599">
    <property type="entry name" value="GPI-ANCHORED PROTEIN (EUROFUNG)-RELATED-RELATED"/>
    <property type="match status" value="1"/>
</dbReference>
<dbReference type="InParanoid" id="G2QB06"/>
<dbReference type="KEGG" id="mtm:MYCTH_2300296"/>
<dbReference type="PANTHER" id="PTHR39599:SF2">
    <property type="entry name" value="ANCHORED PROTEIN, PUTATIVE (AFU_ORTHOLOGUE AFUA_1G09650)-RELATED"/>
    <property type="match status" value="1"/>
</dbReference>
<accession>G2QB06</accession>